<dbReference type="RefSeq" id="WP_180544324.1">
    <property type="nucleotide sequence ID" value="NZ_JACCJZ010000010.1"/>
</dbReference>
<feature type="chain" id="PRO_5031066553" evidence="1">
    <location>
        <begin position="23"/>
        <end position="227"/>
    </location>
</feature>
<sequence>MRRRAIAWAWLPAALASVSACSGSDAEPVSEDAPEARAHVARIEELPDRALVEAAYRTGLGARAENPGVRIESRTLSRLASGASLPRDDVRAFIESGEADALLVTLYRRFGLEQGTPGAENALLFVVAWQAYHGREATPAQVQGVLAQIGAAQQQAVDSESAAQKRVYALLAAVIHHAEVHVFDSASPAHARAFRERLREDLQAWSGNDLAGFQLTSDGFVSAGSGR</sequence>
<proteinExistence type="predicted"/>
<keyword evidence="3" id="KW-1185">Reference proteome</keyword>
<dbReference type="Proteomes" id="UP000589896">
    <property type="component" value="Unassembled WGS sequence"/>
</dbReference>
<evidence type="ECO:0000313" key="2">
    <source>
        <dbReference type="EMBL" id="NYZ62111.1"/>
    </source>
</evidence>
<dbReference type="PROSITE" id="PS51257">
    <property type="entry name" value="PROKAR_LIPOPROTEIN"/>
    <property type="match status" value="1"/>
</dbReference>
<reference evidence="2 3" key="1">
    <citation type="submission" date="2020-07" db="EMBL/GenBank/DDBJ databases">
        <title>isolation of Luteimonas sp. SJ-16.</title>
        <authorList>
            <person name="Huang X.-X."/>
            <person name="Xu L."/>
            <person name="Sun J.-Q."/>
        </authorList>
    </citation>
    <scope>NUCLEOTIDE SEQUENCE [LARGE SCALE GENOMIC DNA]</scope>
    <source>
        <strain evidence="2 3">SJ-16</strain>
    </source>
</reference>
<gene>
    <name evidence="2" type="ORF">H0E82_04940</name>
</gene>
<dbReference type="EMBL" id="JACCJZ010000010">
    <property type="protein sequence ID" value="NYZ62111.1"/>
    <property type="molecule type" value="Genomic_DNA"/>
</dbReference>
<dbReference type="AlphaFoldDB" id="A0A7Z0QNY3"/>
<evidence type="ECO:0000256" key="1">
    <source>
        <dbReference type="SAM" id="SignalP"/>
    </source>
</evidence>
<name>A0A7Z0QNY3_9GAMM</name>
<feature type="signal peptide" evidence="1">
    <location>
        <begin position="1"/>
        <end position="22"/>
    </location>
</feature>
<organism evidence="2 3">
    <name type="scientific">Luteimonas deserti</name>
    <dbReference type="NCBI Taxonomy" id="2752306"/>
    <lineage>
        <taxon>Bacteria</taxon>
        <taxon>Pseudomonadati</taxon>
        <taxon>Pseudomonadota</taxon>
        <taxon>Gammaproteobacteria</taxon>
        <taxon>Lysobacterales</taxon>
        <taxon>Lysobacteraceae</taxon>
        <taxon>Luteimonas</taxon>
    </lineage>
</organism>
<protein>
    <submittedName>
        <fullName evidence="2">Uncharacterized protein</fullName>
    </submittedName>
</protein>
<comment type="caution">
    <text evidence="2">The sequence shown here is derived from an EMBL/GenBank/DDBJ whole genome shotgun (WGS) entry which is preliminary data.</text>
</comment>
<keyword evidence="1" id="KW-0732">Signal</keyword>
<evidence type="ECO:0000313" key="3">
    <source>
        <dbReference type="Proteomes" id="UP000589896"/>
    </source>
</evidence>
<accession>A0A7Z0QNY3</accession>